<dbReference type="InterPro" id="IPR052527">
    <property type="entry name" value="Metal_cation-efflux_comp"/>
</dbReference>
<dbReference type="GO" id="GO:0016020">
    <property type="term" value="C:membrane"/>
    <property type="evidence" value="ECO:0007669"/>
    <property type="project" value="UniProtKB-SubCell"/>
</dbReference>
<keyword evidence="6" id="KW-0489">Methyltransferase</keyword>
<dbReference type="OrthoDB" id="272002at2"/>
<dbReference type="eggNOG" id="COG2020">
    <property type="taxonomic scope" value="Bacteria"/>
</dbReference>
<dbReference type="GO" id="GO:0004671">
    <property type="term" value="F:protein C-terminal S-isoprenylcysteine carboxyl O-methyltransferase activity"/>
    <property type="evidence" value="ECO:0007669"/>
    <property type="project" value="InterPro"/>
</dbReference>
<evidence type="ECO:0000256" key="3">
    <source>
        <dbReference type="ARBA" id="ARBA00022989"/>
    </source>
</evidence>
<dbReference type="PANTHER" id="PTHR43847:SF1">
    <property type="entry name" value="BLL3993 PROTEIN"/>
    <property type="match status" value="1"/>
</dbReference>
<gene>
    <name evidence="6" type="ordered locus">Hore_13450</name>
</gene>
<keyword evidence="6" id="KW-0808">Transferase</keyword>
<evidence type="ECO:0000313" key="7">
    <source>
        <dbReference type="Proteomes" id="UP000000719"/>
    </source>
</evidence>
<evidence type="ECO:0000256" key="4">
    <source>
        <dbReference type="ARBA" id="ARBA00023136"/>
    </source>
</evidence>
<protein>
    <submittedName>
        <fullName evidence="6">Isoprenylcysteine carboxyl methyltransferase</fullName>
    </submittedName>
</protein>
<proteinExistence type="predicted"/>
<feature type="transmembrane region" description="Helical" evidence="5">
    <location>
        <begin position="153"/>
        <end position="180"/>
    </location>
</feature>
<dbReference type="PANTHER" id="PTHR43847">
    <property type="entry name" value="BLL3993 PROTEIN"/>
    <property type="match status" value="1"/>
</dbReference>
<dbReference type="Gene3D" id="1.20.120.1630">
    <property type="match status" value="1"/>
</dbReference>
<dbReference type="Pfam" id="PF04140">
    <property type="entry name" value="ICMT"/>
    <property type="match status" value="1"/>
</dbReference>
<feature type="transmembrane region" description="Helical" evidence="5">
    <location>
        <begin position="96"/>
        <end position="115"/>
    </location>
</feature>
<organism evidence="6 7">
    <name type="scientific">Halothermothrix orenii (strain H 168 / OCM 544 / DSM 9562)</name>
    <dbReference type="NCBI Taxonomy" id="373903"/>
    <lineage>
        <taxon>Bacteria</taxon>
        <taxon>Bacillati</taxon>
        <taxon>Bacillota</taxon>
        <taxon>Clostridia</taxon>
        <taxon>Halanaerobiales</taxon>
        <taxon>Halothermotrichaceae</taxon>
        <taxon>Halothermothrix</taxon>
    </lineage>
</organism>
<reference evidence="6 7" key="1">
    <citation type="journal article" date="2009" name="PLoS ONE">
        <title>Genome analysis of the anaerobic thermohalophilic bacterium Halothermothrix orenii.</title>
        <authorList>
            <person name="Mavromatis K."/>
            <person name="Ivanova N."/>
            <person name="Anderson I."/>
            <person name="Lykidis A."/>
            <person name="Hooper S.D."/>
            <person name="Sun H."/>
            <person name="Kunin V."/>
            <person name="Lapidus A."/>
            <person name="Hugenholtz P."/>
            <person name="Patel B."/>
            <person name="Kyrpides N.C."/>
        </authorList>
    </citation>
    <scope>NUCLEOTIDE SEQUENCE [LARGE SCALE GENOMIC DNA]</scope>
    <source>
        <strain evidence="7">H 168 / OCM 544 / DSM 9562</strain>
    </source>
</reference>
<feature type="transmembrane region" description="Helical" evidence="5">
    <location>
        <begin position="66"/>
        <end position="90"/>
    </location>
</feature>
<evidence type="ECO:0000256" key="5">
    <source>
        <dbReference type="SAM" id="Phobius"/>
    </source>
</evidence>
<dbReference type="InterPro" id="IPR007269">
    <property type="entry name" value="ICMT_MeTrfase"/>
</dbReference>
<dbReference type="STRING" id="373903.Hore_13450"/>
<keyword evidence="4 5" id="KW-0472">Membrane</keyword>
<dbReference type="HOGENOM" id="CLU_065200_1_2_9"/>
<dbReference type="GO" id="GO:0032259">
    <property type="term" value="P:methylation"/>
    <property type="evidence" value="ECO:0007669"/>
    <property type="project" value="UniProtKB-KW"/>
</dbReference>
<name>B8CXS6_HALOH</name>
<sequence length="212" mass="24902">MKKVFNTLTKLLVISLFVYTWSIVEANGGKLNRAYIYLYITLVVISLISDRYFYKGQKSENKKKYEMTSSFISFTWFTSLIIPVLEYGYIMRNNSMFTIIGAALVIAGITIRGIGIKTLGKYFSRDVETWDDHKIVRTGIYKYIRHPAYAGNILQIIGFPLILNSYFSLILSLITIYGFIWRIRVEESFLKKEIPEYEEYMRETKRIVPKIW</sequence>
<accession>B8CXS6</accession>
<keyword evidence="3 5" id="KW-1133">Transmembrane helix</keyword>
<dbReference type="RefSeq" id="WP_012636279.1">
    <property type="nucleotide sequence ID" value="NC_011899.1"/>
</dbReference>
<comment type="subcellular location">
    <subcellularLocation>
        <location evidence="1">Membrane</location>
        <topology evidence="1">Multi-pass membrane protein</topology>
    </subcellularLocation>
</comment>
<keyword evidence="7" id="KW-1185">Reference proteome</keyword>
<keyword evidence="2 5" id="KW-0812">Transmembrane</keyword>
<dbReference type="KEGG" id="hor:Hore_13450"/>
<evidence type="ECO:0000256" key="1">
    <source>
        <dbReference type="ARBA" id="ARBA00004141"/>
    </source>
</evidence>
<dbReference type="EMBL" id="CP001098">
    <property type="protein sequence ID" value="ACL70095.1"/>
    <property type="molecule type" value="Genomic_DNA"/>
</dbReference>
<evidence type="ECO:0000256" key="2">
    <source>
        <dbReference type="ARBA" id="ARBA00022692"/>
    </source>
</evidence>
<feature type="transmembrane region" description="Helical" evidence="5">
    <location>
        <begin position="36"/>
        <end position="54"/>
    </location>
</feature>
<dbReference type="AlphaFoldDB" id="B8CXS6"/>
<evidence type="ECO:0000313" key="6">
    <source>
        <dbReference type="EMBL" id="ACL70095.1"/>
    </source>
</evidence>
<dbReference type="Proteomes" id="UP000000719">
    <property type="component" value="Chromosome"/>
</dbReference>